<proteinExistence type="predicted"/>
<evidence type="ECO:0000313" key="3">
    <source>
        <dbReference type="Proteomes" id="UP000029067"/>
    </source>
</evidence>
<feature type="coiled-coil region" evidence="1">
    <location>
        <begin position="24"/>
        <end position="51"/>
    </location>
</feature>
<evidence type="ECO:0000313" key="2">
    <source>
        <dbReference type="EMBL" id="KFI60952.1"/>
    </source>
</evidence>
<evidence type="ECO:0000256" key="1">
    <source>
        <dbReference type="SAM" id="Coils"/>
    </source>
</evidence>
<sequence length="63" mass="7546">MALGAFIAGYALGRHHGDYDDRRLNASERTCQDYQERQELFEEQIEAIDRLTRHRDDSRHPWE</sequence>
<accession>A0A087AQA2</accession>
<name>A0A087AQA2_9BIFI</name>
<dbReference type="AlphaFoldDB" id="A0A087AQA2"/>
<gene>
    <name evidence="2" type="ORF">BCUN_0928</name>
</gene>
<dbReference type="Proteomes" id="UP000029067">
    <property type="component" value="Unassembled WGS sequence"/>
</dbReference>
<protein>
    <submittedName>
        <fullName evidence="2">Uncharacterized protein</fullName>
    </submittedName>
</protein>
<comment type="caution">
    <text evidence="2">The sequence shown here is derived from an EMBL/GenBank/DDBJ whole genome shotgun (WGS) entry which is preliminary data.</text>
</comment>
<keyword evidence="3" id="KW-1185">Reference proteome</keyword>
<reference evidence="2 3" key="1">
    <citation type="submission" date="2014-03" db="EMBL/GenBank/DDBJ databases">
        <title>Genomics of Bifidobacteria.</title>
        <authorList>
            <person name="Ventura M."/>
            <person name="Milani C."/>
            <person name="Lugli G.A."/>
        </authorList>
    </citation>
    <scope>NUCLEOTIDE SEQUENCE [LARGE SCALE GENOMIC DNA]</scope>
    <source>
        <strain evidence="2 3">LMG 10738</strain>
    </source>
</reference>
<keyword evidence="1" id="KW-0175">Coiled coil</keyword>
<organism evidence="2 3">
    <name type="scientific">Bifidobacterium cuniculi</name>
    <dbReference type="NCBI Taxonomy" id="1688"/>
    <lineage>
        <taxon>Bacteria</taxon>
        <taxon>Bacillati</taxon>
        <taxon>Actinomycetota</taxon>
        <taxon>Actinomycetes</taxon>
        <taxon>Bifidobacteriales</taxon>
        <taxon>Bifidobacteriaceae</taxon>
        <taxon>Bifidobacterium</taxon>
    </lineage>
</organism>
<dbReference type="EMBL" id="JGYV01000017">
    <property type="protein sequence ID" value="KFI60952.1"/>
    <property type="molecule type" value="Genomic_DNA"/>
</dbReference>
<dbReference type="RefSeq" id="WP_033516221.1">
    <property type="nucleotide sequence ID" value="NZ_JGYV01000017.1"/>
</dbReference>